<gene>
    <name evidence="4" type="ORF">MSHOH_2924</name>
</gene>
<dbReference type="OrthoDB" id="135071at2157"/>
<reference evidence="4 5" key="1">
    <citation type="submission" date="2014-07" db="EMBL/GenBank/DDBJ databases">
        <title>Methanogenic archaea and the global carbon cycle.</title>
        <authorList>
            <person name="Henriksen J.R."/>
            <person name="Luke J."/>
            <person name="Reinhart S."/>
            <person name="Benedict M.N."/>
            <person name="Youngblut N.D."/>
            <person name="Metcalf M.E."/>
            <person name="Whitaker R.J."/>
            <person name="Metcalf W.W."/>
        </authorList>
    </citation>
    <scope>NUCLEOTIDE SEQUENCE [LARGE SCALE GENOMIC DNA]</scope>
    <source>
        <strain evidence="4 5">HB-1</strain>
    </source>
</reference>
<evidence type="ECO:0000313" key="4">
    <source>
        <dbReference type="EMBL" id="AKB79407.1"/>
    </source>
</evidence>
<dbReference type="HOGENOM" id="CLU_671953_0_0_2"/>
<keyword evidence="2" id="KW-0472">Membrane</keyword>
<evidence type="ECO:0000256" key="2">
    <source>
        <dbReference type="SAM" id="Phobius"/>
    </source>
</evidence>
<feature type="compositionally biased region" description="Polar residues" evidence="1">
    <location>
        <begin position="356"/>
        <end position="365"/>
    </location>
</feature>
<dbReference type="GeneID" id="24832249"/>
<feature type="domain" description="DUF3344" evidence="3">
    <location>
        <begin position="78"/>
        <end position="349"/>
    </location>
</feature>
<dbReference type="AlphaFoldDB" id="A0A0E3SGD3"/>
<protein>
    <submittedName>
        <fullName evidence="4">Cell surface glycoprotein</fullName>
    </submittedName>
</protein>
<keyword evidence="2" id="KW-1133">Transmembrane helix</keyword>
<evidence type="ECO:0000256" key="1">
    <source>
        <dbReference type="SAM" id="MobiDB-lite"/>
    </source>
</evidence>
<dbReference type="EMBL" id="CP009516">
    <property type="protein sequence ID" value="AKB79407.1"/>
    <property type="molecule type" value="Genomic_DNA"/>
</dbReference>
<organism evidence="4 5">
    <name type="scientific">Methanosarcina horonobensis HB-1 = JCM 15518</name>
    <dbReference type="NCBI Taxonomy" id="1434110"/>
    <lineage>
        <taxon>Archaea</taxon>
        <taxon>Methanobacteriati</taxon>
        <taxon>Methanobacteriota</taxon>
        <taxon>Stenosarchaea group</taxon>
        <taxon>Methanomicrobia</taxon>
        <taxon>Methanosarcinales</taxon>
        <taxon>Methanosarcinaceae</taxon>
        <taxon>Methanosarcina</taxon>
    </lineage>
</organism>
<dbReference type="PATRIC" id="fig|1434110.4.peg.3771"/>
<dbReference type="InterPro" id="IPR021779">
    <property type="entry name" value="DUF3344"/>
</dbReference>
<keyword evidence="5" id="KW-1185">Reference proteome</keyword>
<evidence type="ECO:0000313" key="5">
    <source>
        <dbReference type="Proteomes" id="UP000033101"/>
    </source>
</evidence>
<accession>A0A0E3SGD3</accession>
<proteinExistence type="predicted"/>
<feature type="compositionally biased region" description="Basic and acidic residues" evidence="1">
    <location>
        <begin position="386"/>
        <end position="395"/>
    </location>
</feature>
<name>A0A0E3SGD3_9EURY</name>
<keyword evidence="2" id="KW-0812">Transmembrane</keyword>
<dbReference type="KEGG" id="mhor:MSHOH_2924"/>
<feature type="transmembrane region" description="Helical" evidence="2">
    <location>
        <begin position="49"/>
        <end position="71"/>
    </location>
</feature>
<evidence type="ECO:0000259" key="3">
    <source>
        <dbReference type="Pfam" id="PF11824"/>
    </source>
</evidence>
<dbReference type="RefSeq" id="WP_048141034.1">
    <property type="nucleotide sequence ID" value="NZ_CP009516.1"/>
</dbReference>
<dbReference type="Proteomes" id="UP000033101">
    <property type="component" value="Chromosome"/>
</dbReference>
<feature type="region of interest" description="Disordered" evidence="1">
    <location>
        <begin position="356"/>
        <end position="395"/>
    </location>
</feature>
<sequence>MQAGSIKQKENRRTICRIKNYLKINPENEAKNRHKKENKGFRRVGNIPYLAAGLFWLIAGLCCLLASPALAQSPENNGYVADKPLELYIHDTVQGDLYYTVGNSYYSGKVYPGDIYSVNLNVNLPEGATVKFARLYAYWTWSAEGIQGRYPEMKLSFNGEELTPEREYTDRKGWGIYDYPTGTWAYDVSDRISGSGTFVTDLENTGSGASYVCFDGAGLLIVYTDPNGKYIEYWVSEGADMLNSQVDENDNPLYYTTPDQTICEMLKPTLQLPFRSATLWTITQSGNWEDNTLLVNEEKFPGICNGKPYPDLDIDVREIKDYLKSGENSILFQAIGDYVVPSGTFLVIERDSLAGVTQASTGETSENPEETDPTPEASETRTQAETSEKETEKAPGFEFISTLVFLTGGKLIAGYRKQEARE</sequence>
<dbReference type="Pfam" id="PF11824">
    <property type="entry name" value="DUF3344"/>
    <property type="match status" value="1"/>
</dbReference>